<evidence type="ECO:0000313" key="4">
    <source>
        <dbReference type="EMBL" id="KAH7159528.1"/>
    </source>
</evidence>
<dbReference type="PANTHER" id="PTHR47840">
    <property type="entry name" value="ZN(II)2CYS6 TRANSCRIPTION FACTOR (EUROFUNG)-RELATED"/>
    <property type="match status" value="1"/>
</dbReference>
<dbReference type="InterPro" id="IPR036864">
    <property type="entry name" value="Zn2-C6_fun-type_DNA-bd_sf"/>
</dbReference>
<keyword evidence="3" id="KW-0539">Nucleus</keyword>
<accession>A0A9P9FEL0</accession>
<organism evidence="4 5">
    <name type="scientific">Dactylonectria estremocensis</name>
    <dbReference type="NCBI Taxonomy" id="1079267"/>
    <lineage>
        <taxon>Eukaryota</taxon>
        <taxon>Fungi</taxon>
        <taxon>Dikarya</taxon>
        <taxon>Ascomycota</taxon>
        <taxon>Pezizomycotina</taxon>
        <taxon>Sordariomycetes</taxon>
        <taxon>Hypocreomycetidae</taxon>
        <taxon>Hypocreales</taxon>
        <taxon>Nectriaceae</taxon>
        <taxon>Dactylonectria</taxon>
    </lineage>
</organism>
<comment type="caution">
    <text evidence="4">The sequence shown here is derived from an EMBL/GenBank/DDBJ whole genome shotgun (WGS) entry which is preliminary data.</text>
</comment>
<dbReference type="Gene3D" id="4.10.240.10">
    <property type="entry name" value="Zn(2)-C6 fungal-type DNA-binding domain"/>
    <property type="match status" value="1"/>
</dbReference>
<evidence type="ECO:0000256" key="3">
    <source>
        <dbReference type="ARBA" id="ARBA00023242"/>
    </source>
</evidence>
<evidence type="ECO:0008006" key="6">
    <source>
        <dbReference type="Google" id="ProtNLM"/>
    </source>
</evidence>
<keyword evidence="5" id="KW-1185">Reference proteome</keyword>
<keyword evidence="1" id="KW-0805">Transcription regulation</keyword>
<name>A0A9P9FEL0_9HYPO</name>
<evidence type="ECO:0000256" key="2">
    <source>
        <dbReference type="ARBA" id="ARBA00023163"/>
    </source>
</evidence>
<dbReference type="PANTHER" id="PTHR47840:SF1">
    <property type="entry name" value="ZN(II)2CYS6 TRANSCRIPTION FACTOR (EUROFUNG)"/>
    <property type="match status" value="1"/>
</dbReference>
<evidence type="ECO:0000256" key="1">
    <source>
        <dbReference type="ARBA" id="ARBA00023015"/>
    </source>
</evidence>
<dbReference type="EMBL" id="JAGMUU010000002">
    <property type="protein sequence ID" value="KAH7159528.1"/>
    <property type="molecule type" value="Genomic_DNA"/>
</dbReference>
<protein>
    <recommendedName>
        <fullName evidence="6">Transcription factor domain-containing protein</fullName>
    </recommendedName>
</protein>
<dbReference type="OrthoDB" id="6509908at2759"/>
<sequence length="655" mass="72392">MEIGNSRKRLRRSRKRKVKCQLTEEHVETCAECVKSGTRCTLQALDSEQSSGNSPLLVDKQGGGNQEHELRLERIEALLKKLVEAQEGSRPPAESSSESDPAVSASIWDDILFDPTVDGTLPLIEDHTAVIPPALDTLDPKQSLVALLPSAQDAVTIVTNTTAWLWGAENPHGSVLQPNDTIQLLETSAIPRGSAMHVAKALLMYALYMQQLPASFDVQFLEFQSVERSIELIVERVKVFVLSHEDDACSIEGLECLTLLYLIQINDGAIRKAWMTFRRVLDIARLKGLQHSFSISGRESTCSDVALHRRLWLSAVCGDCYCSLLLGLEPGLGVAPFGPDDDWRDLLADDDANVQRRICLIVARIAQRNAVGLHKDRSILQEIDATLDKLHDSLPSSWWKAPSFRQDRSLDSAKEPNRIICQLWYFQARIYAHMPFAFGNPTDKSLRSLESCMDACRLTLQRYLGVQHAKDQLSRCRTIDQSVVVAAVILMLAKIQFRRHKSQSTSSRYDSDRALLDQVIDSYDTAGKMCRRERTARRSAKILSALLDMITAASEDATLVEGDSGSSTDVALDLETPLDSGIAIGGPSGTIKYGMEDIIMSSIKPLLDGQSIALRLINQLFANKHSSSRAPDSPQDLVCGGTVLNLDDLMDGNII</sequence>
<gene>
    <name evidence="4" type="ORF">B0J13DRAFT_616343</name>
</gene>
<dbReference type="CDD" id="cd12148">
    <property type="entry name" value="fungal_TF_MHR"/>
    <property type="match status" value="1"/>
</dbReference>
<proteinExistence type="predicted"/>
<evidence type="ECO:0000313" key="5">
    <source>
        <dbReference type="Proteomes" id="UP000717696"/>
    </source>
</evidence>
<dbReference type="AlphaFoldDB" id="A0A9P9FEL0"/>
<reference evidence="4" key="1">
    <citation type="journal article" date="2021" name="Nat. Commun.">
        <title>Genetic determinants of endophytism in the Arabidopsis root mycobiome.</title>
        <authorList>
            <person name="Mesny F."/>
            <person name="Miyauchi S."/>
            <person name="Thiergart T."/>
            <person name="Pickel B."/>
            <person name="Atanasova L."/>
            <person name="Karlsson M."/>
            <person name="Huettel B."/>
            <person name="Barry K.W."/>
            <person name="Haridas S."/>
            <person name="Chen C."/>
            <person name="Bauer D."/>
            <person name="Andreopoulos W."/>
            <person name="Pangilinan J."/>
            <person name="LaButti K."/>
            <person name="Riley R."/>
            <person name="Lipzen A."/>
            <person name="Clum A."/>
            <person name="Drula E."/>
            <person name="Henrissat B."/>
            <person name="Kohler A."/>
            <person name="Grigoriev I.V."/>
            <person name="Martin F.M."/>
            <person name="Hacquard S."/>
        </authorList>
    </citation>
    <scope>NUCLEOTIDE SEQUENCE</scope>
    <source>
        <strain evidence="4">MPI-CAGE-AT-0021</strain>
    </source>
</reference>
<keyword evidence="2" id="KW-0804">Transcription</keyword>
<dbReference type="GO" id="GO:0008270">
    <property type="term" value="F:zinc ion binding"/>
    <property type="evidence" value="ECO:0007669"/>
    <property type="project" value="InterPro"/>
</dbReference>
<dbReference type="Proteomes" id="UP000717696">
    <property type="component" value="Unassembled WGS sequence"/>
</dbReference>
<dbReference type="GO" id="GO:0000981">
    <property type="term" value="F:DNA-binding transcription factor activity, RNA polymerase II-specific"/>
    <property type="evidence" value="ECO:0007669"/>
    <property type="project" value="InterPro"/>
</dbReference>